<feature type="compositionally biased region" description="Low complexity" evidence="1">
    <location>
        <begin position="187"/>
        <end position="199"/>
    </location>
</feature>
<accession>D5STA3</accession>
<feature type="chain" id="PRO_5003076500" description="TNFR-Cys domain-containing protein" evidence="2">
    <location>
        <begin position="32"/>
        <end position="437"/>
    </location>
</feature>
<dbReference type="KEGG" id="plm:Plim_1028"/>
<keyword evidence="5" id="KW-1185">Reference proteome</keyword>
<feature type="compositionally biased region" description="Pro residues" evidence="1">
    <location>
        <begin position="138"/>
        <end position="150"/>
    </location>
</feature>
<name>D5STA3_PLAL2</name>
<evidence type="ECO:0000313" key="4">
    <source>
        <dbReference type="EMBL" id="ADG66871.1"/>
    </source>
</evidence>
<dbReference type="Proteomes" id="UP000002220">
    <property type="component" value="Chromosome"/>
</dbReference>
<feature type="compositionally biased region" description="Low complexity" evidence="1">
    <location>
        <begin position="336"/>
        <end position="348"/>
    </location>
</feature>
<feature type="compositionally biased region" description="Low complexity" evidence="1">
    <location>
        <begin position="151"/>
        <end position="172"/>
    </location>
</feature>
<keyword evidence="2" id="KW-0732">Signal</keyword>
<evidence type="ECO:0000259" key="3">
    <source>
        <dbReference type="PROSITE" id="PS00652"/>
    </source>
</evidence>
<sequence precursor="true">MKTYFKLSRSTMAWLLAFAASFGSTASPVLAGEFYSNYRTSYAPSYYSTPTGGGWATYYFPAGQSSVVSGQNSVVTSGYAWTGNSCNSCQTASYAVSSCDSCNPCGCNPCGSGSCGTACTGGNCANGNCTTNMAPSGTPTPIPETTPPRSNPTTTPRNNPPETFEPIPSRNPYSPPPRNTFDEPEITPVTPRESTPSRTTPERDGFIPRNTGSEAPMFDAPATTNPTNPTNPSSPGRSTLPAGRDPMIDPMGREPFTPSRSNPPASSGAGSAPLDNSATPMPPMRRPAPTTEPAGGSTEFGGSFRPSYETPAAVPADAAGNKVETNPTKSNKVETPADAAKPDAASPDGTKPGSTDSSMKVPAPIDFTPISPTEKPAAEALQLDERFIAQSEVSFQRKAVIIKRTLPALVRTVVRPQTDWERSLEPQISLASSLVAK</sequence>
<gene>
    <name evidence="4" type="ordered locus">Plim_1028</name>
</gene>
<dbReference type="RefSeq" id="WP_013109302.1">
    <property type="nucleotide sequence ID" value="NC_014148.1"/>
</dbReference>
<organism evidence="4 5">
    <name type="scientific">Planctopirus limnophila (strain ATCC 43296 / DSM 3776 / IFAM 1008 / Mu 290)</name>
    <name type="common">Planctomyces limnophilus</name>
    <dbReference type="NCBI Taxonomy" id="521674"/>
    <lineage>
        <taxon>Bacteria</taxon>
        <taxon>Pseudomonadati</taxon>
        <taxon>Planctomycetota</taxon>
        <taxon>Planctomycetia</taxon>
        <taxon>Planctomycetales</taxon>
        <taxon>Planctomycetaceae</taxon>
        <taxon>Planctopirus</taxon>
    </lineage>
</organism>
<evidence type="ECO:0000313" key="5">
    <source>
        <dbReference type="Proteomes" id="UP000002220"/>
    </source>
</evidence>
<feature type="region of interest" description="Disordered" evidence="1">
    <location>
        <begin position="135"/>
        <end position="372"/>
    </location>
</feature>
<dbReference type="HOGENOM" id="CLU_626791_0_0_0"/>
<dbReference type="STRING" id="521674.Plim_1028"/>
<feature type="domain" description="TNFR-Cys" evidence="3">
    <location>
        <begin position="89"/>
        <end position="129"/>
    </location>
</feature>
<dbReference type="AlphaFoldDB" id="D5STA3"/>
<dbReference type="InterPro" id="IPR001368">
    <property type="entry name" value="TNFR/NGFR_Cys_rich_reg"/>
</dbReference>
<feature type="compositionally biased region" description="Low complexity" evidence="1">
    <location>
        <begin position="220"/>
        <end position="235"/>
    </location>
</feature>
<dbReference type="OrthoDB" id="212073at2"/>
<feature type="signal peptide" evidence="2">
    <location>
        <begin position="1"/>
        <end position="31"/>
    </location>
</feature>
<protein>
    <recommendedName>
        <fullName evidence="3">TNFR-Cys domain-containing protein</fullName>
    </recommendedName>
</protein>
<feature type="compositionally biased region" description="Low complexity" evidence="1">
    <location>
        <begin position="263"/>
        <end position="273"/>
    </location>
</feature>
<dbReference type="EMBL" id="CP001744">
    <property type="protein sequence ID" value="ADG66871.1"/>
    <property type="molecule type" value="Genomic_DNA"/>
</dbReference>
<evidence type="ECO:0000256" key="1">
    <source>
        <dbReference type="SAM" id="MobiDB-lite"/>
    </source>
</evidence>
<evidence type="ECO:0000256" key="2">
    <source>
        <dbReference type="SAM" id="SignalP"/>
    </source>
</evidence>
<proteinExistence type="predicted"/>
<dbReference type="PROSITE" id="PS00652">
    <property type="entry name" value="TNFR_NGFR_1"/>
    <property type="match status" value="1"/>
</dbReference>
<reference evidence="4 5" key="1">
    <citation type="journal article" date="2010" name="Stand. Genomic Sci.">
        <title>Complete genome sequence of Planctomyces limnophilus type strain (Mu 290).</title>
        <authorList>
            <person name="Labutti K."/>
            <person name="Sikorski J."/>
            <person name="Schneider S."/>
            <person name="Nolan M."/>
            <person name="Lucas S."/>
            <person name="Glavina Del Rio T."/>
            <person name="Tice H."/>
            <person name="Cheng J.F."/>
            <person name="Goodwin L."/>
            <person name="Pitluck S."/>
            <person name="Liolios K."/>
            <person name="Ivanova N."/>
            <person name="Mavromatis K."/>
            <person name="Mikhailova N."/>
            <person name="Pati A."/>
            <person name="Chen A."/>
            <person name="Palaniappan K."/>
            <person name="Land M."/>
            <person name="Hauser L."/>
            <person name="Chang Y.J."/>
            <person name="Jeffries C.D."/>
            <person name="Tindall B.J."/>
            <person name="Rohde M."/>
            <person name="Goker M."/>
            <person name="Woyke T."/>
            <person name="Bristow J."/>
            <person name="Eisen J.A."/>
            <person name="Markowitz V."/>
            <person name="Hugenholtz P."/>
            <person name="Kyrpides N.C."/>
            <person name="Klenk H.P."/>
            <person name="Lapidus A."/>
        </authorList>
    </citation>
    <scope>NUCLEOTIDE SEQUENCE [LARGE SCALE GENOMIC DNA]</scope>
    <source>
        <strain evidence="5">ATCC 43296 / DSM 3776 / IFAM 1008 / 290</strain>
    </source>
</reference>